<proteinExistence type="inferred from homology"/>
<dbReference type="EMBL" id="QEFC01001405">
    <property type="protein sequence ID" value="KAE9458480.1"/>
    <property type="molecule type" value="Genomic_DNA"/>
</dbReference>
<keyword evidence="2" id="KW-0687">Ribonucleoprotein</keyword>
<dbReference type="GO" id="GO:0045182">
    <property type="term" value="F:translation regulator activity"/>
    <property type="evidence" value="ECO:0007669"/>
    <property type="project" value="InterPro"/>
</dbReference>
<evidence type="ECO:0000256" key="1">
    <source>
        <dbReference type="ARBA" id="ARBA00007253"/>
    </source>
</evidence>
<comment type="similarity">
    <text evidence="1">Belongs to the WD repeat G protein beta family. Ribosomal protein RACK1 subfamily.</text>
</comment>
<keyword evidence="3" id="KW-0853">WD repeat</keyword>
<comment type="caution">
    <text evidence="4">The sequence shown here is derived from an EMBL/GenBank/DDBJ whole genome shotgun (WGS) entry which is preliminary data.</text>
</comment>
<dbReference type="Pfam" id="PF00400">
    <property type="entry name" value="WD40"/>
    <property type="match status" value="2"/>
</dbReference>
<dbReference type="OrthoDB" id="7875889at2759"/>
<dbReference type="SMART" id="SM00320">
    <property type="entry name" value="WD40"/>
    <property type="match status" value="2"/>
</dbReference>
<dbReference type="InterPro" id="IPR045223">
    <property type="entry name" value="RACK1-like"/>
</dbReference>
<dbReference type="SUPFAM" id="SSF50978">
    <property type="entry name" value="WD40 repeat-like"/>
    <property type="match status" value="1"/>
</dbReference>
<name>A0A6A4LJD2_9ERIC</name>
<evidence type="ECO:0000256" key="2">
    <source>
        <dbReference type="ARBA" id="ARBA00023274"/>
    </source>
</evidence>
<evidence type="ECO:0000313" key="4">
    <source>
        <dbReference type="EMBL" id="KAE9458480.1"/>
    </source>
</evidence>
<dbReference type="PROSITE" id="PS50294">
    <property type="entry name" value="WD_REPEATS_REGION"/>
    <property type="match status" value="2"/>
</dbReference>
<feature type="non-terminal residue" evidence="4">
    <location>
        <position position="1"/>
    </location>
</feature>
<dbReference type="PROSITE" id="PS50082">
    <property type="entry name" value="WD_REPEATS_2"/>
    <property type="match status" value="2"/>
</dbReference>
<dbReference type="InterPro" id="IPR015943">
    <property type="entry name" value="WD40/YVTN_repeat-like_dom_sf"/>
</dbReference>
<accession>A0A6A4LJD2</accession>
<dbReference type="Gene3D" id="2.130.10.10">
    <property type="entry name" value="YVTN repeat-like/Quinoprotein amine dehydrogenase"/>
    <property type="match status" value="1"/>
</dbReference>
<reference evidence="4" key="1">
    <citation type="journal article" date="2019" name="Genome Biol. Evol.">
        <title>The Rhododendron genome and chromosomal organization provide insight into shared whole-genome duplications across the heath family (Ericaceae).</title>
        <authorList>
            <person name="Soza V.L."/>
            <person name="Lindsley D."/>
            <person name="Waalkes A."/>
            <person name="Ramage E."/>
            <person name="Patwardhan R.P."/>
            <person name="Burton J.N."/>
            <person name="Adey A."/>
            <person name="Kumar A."/>
            <person name="Qiu R."/>
            <person name="Shendure J."/>
            <person name="Hall B."/>
        </authorList>
    </citation>
    <scope>NUCLEOTIDE SEQUENCE</scope>
    <source>
        <strain evidence="4">RSF 1966-606</strain>
    </source>
</reference>
<dbReference type="GO" id="GO:0043022">
    <property type="term" value="F:ribosome binding"/>
    <property type="evidence" value="ECO:0007669"/>
    <property type="project" value="InterPro"/>
</dbReference>
<dbReference type="AlphaFoldDB" id="A0A6A4LJD2"/>
<sequence>GCKYKIQDGDAHSDWVSYVRFSPYTQQLTFVSSSWDRTVKIWNLTNYKVRSTLTGHSGYVNTVAVSPDGSSNRYWLCAATEARVKIWDLESKMVVVDLKVDAKEAEMNEGSATESPGVENKVYCYDYYM</sequence>
<feature type="repeat" description="WD" evidence="3">
    <location>
        <begin position="9"/>
        <end position="52"/>
    </location>
</feature>
<dbReference type="InterPro" id="IPR001680">
    <property type="entry name" value="WD40_rpt"/>
</dbReference>
<gene>
    <name evidence="4" type="ORF">C3L33_09617</name>
</gene>
<dbReference type="GO" id="GO:1990904">
    <property type="term" value="C:ribonucleoprotein complex"/>
    <property type="evidence" value="ECO:0007669"/>
    <property type="project" value="UniProtKB-KW"/>
</dbReference>
<dbReference type="PANTHER" id="PTHR19868">
    <property type="entry name" value="RECEPTOR FOR ACTIVATED PROTEIN KINASE C RACK1"/>
    <property type="match status" value="1"/>
</dbReference>
<organism evidence="4">
    <name type="scientific">Rhododendron williamsianum</name>
    <dbReference type="NCBI Taxonomy" id="262921"/>
    <lineage>
        <taxon>Eukaryota</taxon>
        <taxon>Viridiplantae</taxon>
        <taxon>Streptophyta</taxon>
        <taxon>Embryophyta</taxon>
        <taxon>Tracheophyta</taxon>
        <taxon>Spermatophyta</taxon>
        <taxon>Magnoliopsida</taxon>
        <taxon>eudicotyledons</taxon>
        <taxon>Gunneridae</taxon>
        <taxon>Pentapetalae</taxon>
        <taxon>asterids</taxon>
        <taxon>Ericales</taxon>
        <taxon>Ericaceae</taxon>
        <taxon>Ericoideae</taxon>
        <taxon>Rhodoreae</taxon>
        <taxon>Rhododendron</taxon>
    </lineage>
</organism>
<feature type="repeat" description="WD" evidence="3">
    <location>
        <begin position="53"/>
        <end position="97"/>
    </location>
</feature>
<dbReference type="InterPro" id="IPR036322">
    <property type="entry name" value="WD40_repeat_dom_sf"/>
</dbReference>
<evidence type="ECO:0000256" key="3">
    <source>
        <dbReference type="PROSITE-ProRule" id="PRU00221"/>
    </source>
</evidence>
<protein>
    <submittedName>
        <fullName evidence="4">Uncharacterized protein</fullName>
    </submittedName>
</protein>